<gene>
    <name evidence="1" type="ORF">AB7Z85_01200</name>
</gene>
<protein>
    <submittedName>
        <fullName evidence="1">Uncharacterized protein</fullName>
    </submittedName>
</protein>
<evidence type="ECO:0000313" key="2">
    <source>
        <dbReference type="Proteomes" id="UP001561463"/>
    </source>
</evidence>
<dbReference type="EMBL" id="JBFZPZ010000001">
    <property type="protein sequence ID" value="MEX9251141.1"/>
    <property type="molecule type" value="Genomic_DNA"/>
</dbReference>
<organism evidence="1 2">
    <name type="scientific">Pseudenterobacter timonensis</name>
    <dbReference type="NCBI Taxonomy" id="1755099"/>
    <lineage>
        <taxon>Bacteria</taxon>
        <taxon>Pseudomonadati</taxon>
        <taxon>Pseudomonadota</taxon>
        <taxon>Gammaproteobacteria</taxon>
        <taxon>Enterobacterales</taxon>
        <taxon>Enterobacteriaceae</taxon>
        <taxon>Pseudenterobacter</taxon>
    </lineage>
</organism>
<dbReference type="Proteomes" id="UP001561463">
    <property type="component" value="Unassembled WGS sequence"/>
</dbReference>
<keyword evidence="2" id="KW-1185">Reference proteome</keyword>
<proteinExistence type="predicted"/>
<evidence type="ECO:0000313" key="1">
    <source>
        <dbReference type="EMBL" id="MEX9251141.1"/>
    </source>
</evidence>
<comment type="caution">
    <text evidence="1">The sequence shown here is derived from an EMBL/GenBank/DDBJ whole genome shotgun (WGS) entry which is preliminary data.</text>
</comment>
<reference evidence="1 2" key="1">
    <citation type="submission" date="2024-03" db="EMBL/GenBank/DDBJ databases">
        <title>Role of Flies in the Dissemination of Carbapenem-Resistant Enterobacteriaceae (CRE): An Epidemiological and Genomic Study in China.</title>
        <authorList>
            <person name="Chen K."/>
            <person name="Zhang R."/>
            <person name="Chen S."/>
        </authorList>
    </citation>
    <scope>NUCLEOTIDE SEQUENCE [LARGE SCALE GENOMIC DNA]</scope>
    <source>
        <strain evidence="2">fly-313</strain>
    </source>
</reference>
<sequence>MFLQENLNRDDEPDIVKNRIQSILQLVTSLAQSAGVSGAMDGDMASQQQLGDVLTQLKGWLLRRRASP</sequence>
<accession>A0ABV4A178</accession>
<dbReference type="RefSeq" id="WP_369496527.1">
    <property type="nucleotide sequence ID" value="NZ_JBFZPZ010000001.1"/>
</dbReference>
<name>A0ABV4A178_9ENTR</name>